<protein>
    <submittedName>
        <fullName evidence="1">Bacteriocin-like protein</fullName>
    </submittedName>
</protein>
<comment type="caution">
    <text evidence="1">The sequence shown here is derived from an EMBL/GenBank/DDBJ whole genome shotgun (WGS) entry which is preliminary data.</text>
</comment>
<gene>
    <name evidence="1" type="ORF">BCL79_0738</name>
</gene>
<evidence type="ECO:0000313" key="1">
    <source>
        <dbReference type="EMBL" id="RLK56354.1"/>
    </source>
</evidence>
<accession>A0A498CMK6</accession>
<proteinExistence type="predicted"/>
<dbReference type="EMBL" id="RCDC01000004">
    <property type="protein sequence ID" value="RLK56354.1"/>
    <property type="molecule type" value="Genomic_DNA"/>
</dbReference>
<evidence type="ECO:0000313" key="2">
    <source>
        <dbReference type="Proteomes" id="UP000274786"/>
    </source>
</evidence>
<dbReference type="AlphaFoldDB" id="A0A498CMK6"/>
<organism evidence="1 2">
    <name type="scientific">Stenotrophomonas rhizophila</name>
    <dbReference type="NCBI Taxonomy" id="216778"/>
    <lineage>
        <taxon>Bacteria</taxon>
        <taxon>Pseudomonadati</taxon>
        <taxon>Pseudomonadota</taxon>
        <taxon>Gammaproteobacteria</taxon>
        <taxon>Lysobacterales</taxon>
        <taxon>Lysobacteraceae</taxon>
        <taxon>Stenotrophomonas</taxon>
    </lineage>
</organism>
<sequence length="57" mass="6299">MLNKVITKELSREFAPARELSQEELNAVNGGDFGGEVTYTHTFSNQVEVKVEVSNGK</sequence>
<reference evidence="1 2" key="1">
    <citation type="submission" date="2018-10" db="EMBL/GenBank/DDBJ databases">
        <title>Comparative analysis of microorganisms from saline springs in Andes Mountain Range, Colombia.</title>
        <authorList>
            <person name="Rubin E."/>
        </authorList>
    </citation>
    <scope>NUCLEOTIDE SEQUENCE [LARGE SCALE GENOMIC DNA]</scope>
    <source>
        <strain evidence="1 2">USBA GBX 843</strain>
    </source>
</reference>
<name>A0A498CMK6_9GAMM</name>
<dbReference type="Proteomes" id="UP000274786">
    <property type="component" value="Unassembled WGS sequence"/>
</dbReference>
<dbReference type="RefSeq" id="WP_183073662.1">
    <property type="nucleotide sequence ID" value="NZ_RCDC01000004.1"/>
</dbReference>